<reference evidence="8" key="1">
    <citation type="submission" date="2017-10" db="EMBL/GenBank/DDBJ databases">
        <title>Completed PacBio SMRT sequence of Methylosinus trichosporium OB3b reveals presence of a third large plasmid.</title>
        <authorList>
            <person name="Charles T.C."/>
            <person name="Lynch M.D.J."/>
            <person name="Heil J.R."/>
            <person name="Cheng J."/>
        </authorList>
    </citation>
    <scope>NUCLEOTIDE SEQUENCE [LARGE SCALE GENOMIC DNA]</scope>
    <source>
        <strain evidence="8">OB3b</strain>
    </source>
</reference>
<evidence type="ECO:0000256" key="5">
    <source>
        <dbReference type="ARBA" id="ARBA00023136"/>
    </source>
</evidence>
<evidence type="ECO:0000256" key="4">
    <source>
        <dbReference type="ARBA" id="ARBA00022989"/>
    </source>
</evidence>
<evidence type="ECO:0000313" key="7">
    <source>
        <dbReference type="EMBL" id="ATQ67047.1"/>
    </source>
</evidence>
<evidence type="ECO:0000256" key="2">
    <source>
        <dbReference type="ARBA" id="ARBA00022475"/>
    </source>
</evidence>
<dbReference type="KEGG" id="mtw:CQW49_03465"/>
<keyword evidence="2" id="KW-1003">Cell membrane</keyword>
<dbReference type="PIRSF" id="PIRSF035875">
    <property type="entry name" value="RNase_BN"/>
    <property type="match status" value="1"/>
</dbReference>
<organism evidence="7 8">
    <name type="scientific">Methylosinus trichosporium (strain ATCC 35070 / NCIMB 11131 / UNIQEM 75 / OB3b)</name>
    <dbReference type="NCBI Taxonomy" id="595536"/>
    <lineage>
        <taxon>Bacteria</taxon>
        <taxon>Pseudomonadati</taxon>
        <taxon>Pseudomonadota</taxon>
        <taxon>Alphaproteobacteria</taxon>
        <taxon>Hyphomicrobiales</taxon>
        <taxon>Methylocystaceae</taxon>
        <taxon>Methylosinus</taxon>
    </lineage>
</organism>
<keyword evidence="5 6" id="KW-0472">Membrane</keyword>
<keyword evidence="3 6" id="KW-0812">Transmembrane</keyword>
<name>A0A2D2CWD8_METT3</name>
<feature type="transmembrane region" description="Helical" evidence="6">
    <location>
        <begin position="285"/>
        <end position="310"/>
    </location>
</feature>
<dbReference type="Pfam" id="PF03631">
    <property type="entry name" value="Virul_fac_BrkB"/>
    <property type="match status" value="1"/>
</dbReference>
<feature type="transmembrane region" description="Helical" evidence="6">
    <location>
        <begin position="181"/>
        <end position="204"/>
    </location>
</feature>
<dbReference type="PANTHER" id="PTHR30213:SF0">
    <property type="entry name" value="UPF0761 MEMBRANE PROTEIN YIHY"/>
    <property type="match status" value="1"/>
</dbReference>
<feature type="transmembrane region" description="Helical" evidence="6">
    <location>
        <begin position="224"/>
        <end position="245"/>
    </location>
</feature>
<protein>
    <submittedName>
        <fullName evidence="7">YihY/virulence factor BrkB family protein</fullName>
    </submittedName>
</protein>
<dbReference type="PANTHER" id="PTHR30213">
    <property type="entry name" value="INNER MEMBRANE PROTEIN YHJD"/>
    <property type="match status" value="1"/>
</dbReference>
<dbReference type="Proteomes" id="UP000230709">
    <property type="component" value="Chromosome"/>
</dbReference>
<dbReference type="STRING" id="595536.GCA_000178815_04467"/>
<proteinExistence type="predicted"/>
<dbReference type="EMBL" id="CP023737">
    <property type="protein sequence ID" value="ATQ67047.1"/>
    <property type="molecule type" value="Genomic_DNA"/>
</dbReference>
<keyword evidence="8" id="KW-1185">Reference proteome</keyword>
<evidence type="ECO:0000313" key="8">
    <source>
        <dbReference type="Proteomes" id="UP000230709"/>
    </source>
</evidence>
<dbReference type="GO" id="GO:0005886">
    <property type="term" value="C:plasma membrane"/>
    <property type="evidence" value="ECO:0007669"/>
    <property type="project" value="UniProtKB-SubCell"/>
</dbReference>
<evidence type="ECO:0000256" key="3">
    <source>
        <dbReference type="ARBA" id="ARBA00022692"/>
    </source>
</evidence>
<gene>
    <name evidence="7" type="ORF">CQW49_03465</name>
</gene>
<dbReference type="InterPro" id="IPR017039">
    <property type="entry name" value="Virul_fac_BrkB"/>
</dbReference>
<sequence>MASQARNDDADALLFSATTSRRPKGSALEKIGDGIFQRALGRLAPWAERLPAPLRIPLDAFLHFNEGDGFAIASHIALTTLMSLFPFLIVVTALAATFGSTRLADEAGRLLLDVWPSQVAAPIAGEIRRVATTPQGSALTAGALFSVYFASSGIESLRIGLNRAYEAQETRPWWLLRLESIFYVLGSAVALLILSVLVVLWPIVTDVAARWFDWLPSFWTFVTLARFAIATLVLAAALFAIHNWLPAGRRRISETLPGVVVTLALWLIAGSAFGAYLSAFAERYVLTYAGLASAMIALVFLYFTAVIFIYGGELNAAIARARRGAR</sequence>
<dbReference type="AlphaFoldDB" id="A0A2D2CWD8"/>
<evidence type="ECO:0000256" key="1">
    <source>
        <dbReference type="ARBA" id="ARBA00004651"/>
    </source>
</evidence>
<keyword evidence="4 6" id="KW-1133">Transmembrane helix</keyword>
<feature type="transmembrane region" description="Helical" evidence="6">
    <location>
        <begin position="72"/>
        <end position="96"/>
    </location>
</feature>
<feature type="transmembrane region" description="Helical" evidence="6">
    <location>
        <begin position="257"/>
        <end position="279"/>
    </location>
</feature>
<comment type="subcellular location">
    <subcellularLocation>
        <location evidence="1">Cell membrane</location>
        <topology evidence="1">Multi-pass membrane protein</topology>
    </subcellularLocation>
</comment>
<accession>A0A2D2CWD8</accession>
<evidence type="ECO:0000256" key="6">
    <source>
        <dbReference type="SAM" id="Phobius"/>
    </source>
</evidence>